<proteinExistence type="predicted"/>
<keyword evidence="3" id="KW-1185">Reference proteome</keyword>
<feature type="region of interest" description="Disordered" evidence="1">
    <location>
        <begin position="1"/>
        <end position="27"/>
    </location>
</feature>
<protein>
    <submittedName>
        <fullName evidence="2">Uncharacterized protein</fullName>
    </submittedName>
</protein>
<gene>
    <name evidence="2" type="ORF">I7X12_02325</name>
</gene>
<evidence type="ECO:0000313" key="2">
    <source>
        <dbReference type="EMBL" id="QPV63492.1"/>
    </source>
</evidence>
<dbReference type="Pfam" id="PF24382">
    <property type="entry name" value="DUF7538"/>
    <property type="match status" value="1"/>
</dbReference>
<sequence length="106" mass="11466">MSDGGGSESGAPTDDPERSLGGLADREGWRVDGAAARVHYEGEGDRYSVEYYAPSDCVVYWKVPPEGSGETAVPVGRETVPTPLRERIRMDLDATGIDPAVERREL</sequence>
<name>A0A7T3KVP2_9EURY</name>
<accession>A0A7T3KVP2</accession>
<evidence type="ECO:0000256" key="1">
    <source>
        <dbReference type="SAM" id="MobiDB-lite"/>
    </source>
</evidence>
<organism evidence="2 3">
    <name type="scientific">Halosimplex litoreum</name>
    <dbReference type="NCBI Taxonomy" id="1198301"/>
    <lineage>
        <taxon>Archaea</taxon>
        <taxon>Methanobacteriati</taxon>
        <taxon>Methanobacteriota</taxon>
        <taxon>Stenosarchaea group</taxon>
        <taxon>Halobacteria</taxon>
        <taxon>Halobacteriales</taxon>
        <taxon>Haloarculaceae</taxon>
        <taxon>Halosimplex</taxon>
    </lineage>
</organism>
<dbReference type="KEGG" id="hlt:I7X12_02325"/>
<dbReference type="GeneID" id="60587292"/>
<dbReference type="Proteomes" id="UP000595001">
    <property type="component" value="Chromosome"/>
</dbReference>
<reference evidence="2 3" key="1">
    <citation type="submission" date="2020-12" db="EMBL/GenBank/DDBJ databases">
        <title>Halosimplex halophilum sp. nov. and Halosimplex salinum sp. nov., two new members of the genus Halosimplex.</title>
        <authorList>
            <person name="Cui H.L."/>
        </authorList>
    </citation>
    <scope>NUCLEOTIDE SEQUENCE [LARGE SCALE GENOMIC DNA]</scope>
    <source>
        <strain evidence="2 3">YGH94</strain>
    </source>
</reference>
<evidence type="ECO:0000313" key="3">
    <source>
        <dbReference type="Proteomes" id="UP000595001"/>
    </source>
</evidence>
<dbReference type="InterPro" id="IPR055960">
    <property type="entry name" value="DUF7538"/>
</dbReference>
<dbReference type="EMBL" id="CP065856">
    <property type="protein sequence ID" value="QPV63492.1"/>
    <property type="molecule type" value="Genomic_DNA"/>
</dbReference>
<dbReference type="RefSeq" id="WP_198062281.1">
    <property type="nucleotide sequence ID" value="NZ_CP065856.1"/>
</dbReference>
<dbReference type="AlphaFoldDB" id="A0A7T3KVP2"/>
<dbReference type="OrthoDB" id="311060at2157"/>